<dbReference type="InterPro" id="IPR032675">
    <property type="entry name" value="LRR_dom_sf"/>
</dbReference>
<dbReference type="Gene3D" id="1.20.1280.50">
    <property type="match status" value="1"/>
</dbReference>
<sequence length="580" mass="66603">MPLDAFTLPADDSARLNLLLNSNEPPNSLDIGLITSSIGLLDQSLFYLQTTLKRFKQERLRYKSLLCGVRKLPPEILSEIFVLCTELPPTIETRDESCVVYPDTTDYPYYLSQVCRRWRDIAHSTPLLWSSISLPHSASTLSRRYDDMIQRCLNLSRQLPLHITITTPSWRKNDLDRMPEILDRLSNSLMQLTTQMSRWRYFEFSSFAFGVDMAAKFFPVIPPSGAPNLIEAYFSDWHHQDGASEAAKWMVEFLKAAPNIRHVEFNTLVPSLKTPDGVLWAHLRVFEAQNGMQIDDLFIVLMSCPSLETLDVNLDTRVDDPYTLELEKEICLEKLQTLTLACIRQDQLPIILQWLTLPALQRLSLEGAGEMLDDDWPHDQFMGLLSRSKCTLEALILRDLSFTETQLISYLQLPNIRDTIQVLEIDQWRTAMSPDLLHMLTFRFPPIPPPLTLPPPSPRILFLPKLKDITFTINAMVQAVSLRHFVASRWYARNDVPPPVACLKRIRVYLAVPYVPNVELAIGPIERVFTRIANGYGRNTGQRTVVELMRHVIRSGLQDQEVYDGIERLDRLPISEWMIG</sequence>
<dbReference type="SUPFAM" id="SSF52047">
    <property type="entry name" value="RNI-like"/>
    <property type="match status" value="1"/>
</dbReference>
<accession>A0A8H5D105</accession>
<dbReference type="AlphaFoldDB" id="A0A8H5D105"/>
<dbReference type="InterPro" id="IPR036047">
    <property type="entry name" value="F-box-like_dom_sf"/>
</dbReference>
<organism evidence="1 2">
    <name type="scientific">Collybiopsis confluens</name>
    <dbReference type="NCBI Taxonomy" id="2823264"/>
    <lineage>
        <taxon>Eukaryota</taxon>
        <taxon>Fungi</taxon>
        <taxon>Dikarya</taxon>
        <taxon>Basidiomycota</taxon>
        <taxon>Agaricomycotina</taxon>
        <taxon>Agaricomycetes</taxon>
        <taxon>Agaricomycetidae</taxon>
        <taxon>Agaricales</taxon>
        <taxon>Marasmiineae</taxon>
        <taxon>Omphalotaceae</taxon>
        <taxon>Collybiopsis</taxon>
    </lineage>
</organism>
<protein>
    <recommendedName>
        <fullName evidence="3">F-box domain-containing protein</fullName>
    </recommendedName>
</protein>
<keyword evidence="2" id="KW-1185">Reference proteome</keyword>
<dbReference type="Gene3D" id="3.80.10.10">
    <property type="entry name" value="Ribonuclease Inhibitor"/>
    <property type="match status" value="1"/>
</dbReference>
<evidence type="ECO:0000313" key="1">
    <source>
        <dbReference type="EMBL" id="KAF5351606.1"/>
    </source>
</evidence>
<dbReference type="Proteomes" id="UP000518752">
    <property type="component" value="Unassembled WGS sequence"/>
</dbReference>
<evidence type="ECO:0008006" key="3">
    <source>
        <dbReference type="Google" id="ProtNLM"/>
    </source>
</evidence>
<dbReference type="SUPFAM" id="SSF81383">
    <property type="entry name" value="F-box domain"/>
    <property type="match status" value="1"/>
</dbReference>
<dbReference type="EMBL" id="JAACJN010000282">
    <property type="protein sequence ID" value="KAF5351606.1"/>
    <property type="molecule type" value="Genomic_DNA"/>
</dbReference>
<name>A0A8H5D105_9AGAR</name>
<gene>
    <name evidence="1" type="ORF">D9757_015071</name>
</gene>
<comment type="caution">
    <text evidence="1">The sequence shown here is derived from an EMBL/GenBank/DDBJ whole genome shotgun (WGS) entry which is preliminary data.</text>
</comment>
<evidence type="ECO:0000313" key="2">
    <source>
        <dbReference type="Proteomes" id="UP000518752"/>
    </source>
</evidence>
<proteinExistence type="predicted"/>
<reference evidence="1 2" key="1">
    <citation type="journal article" date="2020" name="ISME J.">
        <title>Uncovering the hidden diversity of litter-decomposition mechanisms in mushroom-forming fungi.</title>
        <authorList>
            <person name="Floudas D."/>
            <person name="Bentzer J."/>
            <person name="Ahren D."/>
            <person name="Johansson T."/>
            <person name="Persson P."/>
            <person name="Tunlid A."/>
        </authorList>
    </citation>
    <scope>NUCLEOTIDE SEQUENCE [LARGE SCALE GENOMIC DNA]</scope>
    <source>
        <strain evidence="1 2">CBS 406.79</strain>
    </source>
</reference>
<dbReference type="OrthoDB" id="3229088at2759"/>